<dbReference type="Proteomes" id="UP000639396">
    <property type="component" value="Unassembled WGS sequence"/>
</dbReference>
<proteinExistence type="predicted"/>
<reference evidence="2" key="1">
    <citation type="submission" date="2020-09" db="EMBL/GenBank/DDBJ databases">
        <title>A novel bacterium of genus Paenibacillus, isolated from South China Sea.</title>
        <authorList>
            <person name="Huang H."/>
            <person name="Mo K."/>
            <person name="Hu Y."/>
        </authorList>
    </citation>
    <scope>NUCLEOTIDE SEQUENCE</scope>
    <source>
        <strain evidence="2">IB182363</strain>
    </source>
</reference>
<feature type="transmembrane region" description="Helical" evidence="1">
    <location>
        <begin position="38"/>
        <end position="59"/>
    </location>
</feature>
<dbReference type="AlphaFoldDB" id="A0A927C7U1"/>
<name>A0A927C7U1_9BACL</name>
<keyword evidence="1" id="KW-1133">Transmembrane helix</keyword>
<evidence type="ECO:0000256" key="1">
    <source>
        <dbReference type="SAM" id="Phobius"/>
    </source>
</evidence>
<keyword evidence="1" id="KW-0812">Transmembrane</keyword>
<gene>
    <name evidence="2" type="ORF">IDH45_04945</name>
</gene>
<evidence type="ECO:0000313" key="3">
    <source>
        <dbReference type="Proteomes" id="UP000639396"/>
    </source>
</evidence>
<accession>A0A927C7U1</accession>
<organism evidence="2 3">
    <name type="scientific">Paenibacillus oceani</name>
    <dbReference type="NCBI Taxonomy" id="2772510"/>
    <lineage>
        <taxon>Bacteria</taxon>
        <taxon>Bacillati</taxon>
        <taxon>Bacillota</taxon>
        <taxon>Bacilli</taxon>
        <taxon>Bacillales</taxon>
        <taxon>Paenibacillaceae</taxon>
        <taxon>Paenibacillus</taxon>
    </lineage>
</organism>
<dbReference type="EMBL" id="JACXJA010000005">
    <property type="protein sequence ID" value="MBD2861336.1"/>
    <property type="molecule type" value="Genomic_DNA"/>
</dbReference>
<comment type="caution">
    <text evidence="2">The sequence shown here is derived from an EMBL/GenBank/DDBJ whole genome shotgun (WGS) entry which is preliminary data.</text>
</comment>
<sequence>MSRSESRKRKAEAQERDVTEYETVFIEVSNRVERLLRIAVWTGLAALLLAQLLLLSPAVRKWAVKVEKLEGVPFERNYGRNSGS</sequence>
<evidence type="ECO:0000313" key="2">
    <source>
        <dbReference type="EMBL" id="MBD2861336.1"/>
    </source>
</evidence>
<keyword evidence="1" id="KW-0472">Membrane</keyword>
<protein>
    <submittedName>
        <fullName evidence="2">Uncharacterized protein</fullName>
    </submittedName>
</protein>
<keyword evidence="3" id="KW-1185">Reference proteome</keyword>